<organism evidence="1 2">
    <name type="scientific">Dioscorea alata</name>
    <name type="common">Purple yam</name>
    <dbReference type="NCBI Taxonomy" id="55571"/>
    <lineage>
        <taxon>Eukaryota</taxon>
        <taxon>Viridiplantae</taxon>
        <taxon>Streptophyta</taxon>
        <taxon>Embryophyta</taxon>
        <taxon>Tracheophyta</taxon>
        <taxon>Spermatophyta</taxon>
        <taxon>Magnoliopsida</taxon>
        <taxon>Liliopsida</taxon>
        <taxon>Dioscoreales</taxon>
        <taxon>Dioscoreaceae</taxon>
        <taxon>Dioscorea</taxon>
    </lineage>
</organism>
<evidence type="ECO:0000313" key="1">
    <source>
        <dbReference type="EMBL" id="KAH7664107.1"/>
    </source>
</evidence>
<accession>A0ACB7UTY6</accession>
<gene>
    <name evidence="1" type="ORF">IHE45_14G099600</name>
</gene>
<sequence length="188" mass="21730">MTFFPPARGRRCNSRLGRLKIMDEELREKVSEAIFDILCSADLTMMTTAMVRATVPKHFNIDPSLSDLEIFVKYVVDSFFDSKQGGEEESKQVDEEESNQVEKEENPGNRHSEEYTANGDPIIYRLTKKRLITLQPYNGTTLVSIREYFTRDWKEHPTSKGISLPIDQWDYLKNIIPATDRGIGKLEY</sequence>
<evidence type="ECO:0000313" key="2">
    <source>
        <dbReference type="Proteomes" id="UP000827976"/>
    </source>
</evidence>
<reference evidence="2" key="1">
    <citation type="journal article" date="2022" name="Nat. Commun.">
        <title>Chromosome evolution and the genetic basis of agronomically important traits in greater yam.</title>
        <authorList>
            <person name="Bredeson J.V."/>
            <person name="Lyons J.B."/>
            <person name="Oniyinde I.O."/>
            <person name="Okereke N.R."/>
            <person name="Kolade O."/>
            <person name="Nnabue I."/>
            <person name="Nwadili C.O."/>
            <person name="Hribova E."/>
            <person name="Parker M."/>
            <person name="Nwogha J."/>
            <person name="Shu S."/>
            <person name="Carlson J."/>
            <person name="Kariba R."/>
            <person name="Muthemba S."/>
            <person name="Knop K."/>
            <person name="Barton G.J."/>
            <person name="Sherwood A.V."/>
            <person name="Lopez-Montes A."/>
            <person name="Asiedu R."/>
            <person name="Jamnadass R."/>
            <person name="Muchugi A."/>
            <person name="Goodstein D."/>
            <person name="Egesi C.N."/>
            <person name="Featherston J."/>
            <person name="Asfaw A."/>
            <person name="Simpson G.G."/>
            <person name="Dolezel J."/>
            <person name="Hendre P.S."/>
            <person name="Van Deynze A."/>
            <person name="Kumar P.L."/>
            <person name="Obidiegwu J.E."/>
            <person name="Bhattacharjee R."/>
            <person name="Rokhsar D.S."/>
        </authorList>
    </citation>
    <scope>NUCLEOTIDE SEQUENCE [LARGE SCALE GENOMIC DNA]</scope>
    <source>
        <strain evidence="2">cv. TDa95/00328</strain>
    </source>
</reference>
<dbReference type="EMBL" id="CM037024">
    <property type="protein sequence ID" value="KAH7664107.1"/>
    <property type="molecule type" value="Genomic_DNA"/>
</dbReference>
<dbReference type="Proteomes" id="UP000827976">
    <property type="component" value="Chromosome 14"/>
</dbReference>
<comment type="caution">
    <text evidence="1">The sequence shown here is derived from an EMBL/GenBank/DDBJ whole genome shotgun (WGS) entry which is preliminary data.</text>
</comment>
<proteinExistence type="predicted"/>
<keyword evidence="2" id="KW-1185">Reference proteome</keyword>
<name>A0ACB7UTY6_DIOAL</name>
<protein>
    <submittedName>
        <fullName evidence="1">SsDNA-binding transcriptional regulator domain-containing protein</fullName>
    </submittedName>
</protein>